<dbReference type="Proteomes" id="UP000704960">
    <property type="component" value="Unassembled WGS sequence"/>
</dbReference>
<evidence type="ECO:0000313" key="3">
    <source>
        <dbReference type="Proteomes" id="UP000704960"/>
    </source>
</evidence>
<organism evidence="2 3">
    <name type="scientific">Candidatus Sungiibacteriota bacterium</name>
    <dbReference type="NCBI Taxonomy" id="2750080"/>
    <lineage>
        <taxon>Bacteria</taxon>
        <taxon>Candidatus Sungiibacteriota</taxon>
    </lineage>
</organism>
<gene>
    <name evidence="2" type="ORF">HY474_00055</name>
</gene>
<feature type="transmembrane region" description="Helical" evidence="1">
    <location>
        <begin position="25"/>
        <end position="46"/>
    </location>
</feature>
<name>A0A932YXH7_9BACT</name>
<reference evidence="2" key="1">
    <citation type="submission" date="2020-07" db="EMBL/GenBank/DDBJ databases">
        <title>Huge and variable diversity of episymbiotic CPR bacteria and DPANN archaea in groundwater ecosystems.</title>
        <authorList>
            <person name="He C.Y."/>
            <person name="Keren R."/>
            <person name="Whittaker M."/>
            <person name="Farag I.F."/>
            <person name="Doudna J."/>
            <person name="Cate J.H.D."/>
            <person name="Banfield J.F."/>
        </authorList>
    </citation>
    <scope>NUCLEOTIDE SEQUENCE</scope>
    <source>
        <strain evidence="2">NC_groundwater_1226_Ag_S-0.1um_59_124</strain>
    </source>
</reference>
<keyword evidence="1" id="KW-0812">Transmembrane</keyword>
<dbReference type="AlphaFoldDB" id="A0A932YXH7"/>
<dbReference type="EMBL" id="JACQMJ010000003">
    <property type="protein sequence ID" value="MBI4132009.1"/>
    <property type="molecule type" value="Genomic_DNA"/>
</dbReference>
<evidence type="ECO:0000313" key="2">
    <source>
        <dbReference type="EMBL" id="MBI4132009.1"/>
    </source>
</evidence>
<evidence type="ECO:0000256" key="1">
    <source>
        <dbReference type="SAM" id="Phobius"/>
    </source>
</evidence>
<comment type="caution">
    <text evidence="2">The sequence shown here is derived from an EMBL/GenBank/DDBJ whole genome shotgun (WGS) entry which is preliminary data.</text>
</comment>
<accession>A0A932YXH7</accession>
<keyword evidence="1" id="KW-0472">Membrane</keyword>
<protein>
    <submittedName>
        <fullName evidence="2">Uncharacterized protein</fullName>
    </submittedName>
</protein>
<keyword evidence="1" id="KW-1133">Transmembrane helix</keyword>
<proteinExistence type="predicted"/>
<sequence length="68" mass="7763">MREQNVFESIQSFLAAPVAAVSLTLLKWISAIVSIAFLSGIIYVIIRNMQSAAKERREKEERLQQQKL</sequence>